<gene>
    <name evidence="1" type="ORF">A2755_02705</name>
</gene>
<dbReference type="AlphaFoldDB" id="A0A1F8DS52"/>
<sequence>MGLEQFPKKEQKLQITAENVKKYIKGTLEAFLNELKEEHPGGVREVFNKVVGSKPMIHSEMRERIVNIADAISEQPPTTMQETEDLIEKLNSPEIKEKIESDPEGIWERIK</sequence>
<comment type="caution">
    <text evidence="1">The sequence shown here is derived from an EMBL/GenBank/DDBJ whole genome shotgun (WGS) entry which is preliminary data.</text>
</comment>
<organism evidence="1 2">
    <name type="scientific">Candidatus Wolfebacteria bacterium RIFCSPHIGHO2_01_FULL_48_22</name>
    <dbReference type="NCBI Taxonomy" id="1802555"/>
    <lineage>
        <taxon>Bacteria</taxon>
        <taxon>Candidatus Wolfeibacteriota</taxon>
    </lineage>
</organism>
<name>A0A1F8DS52_9BACT</name>
<dbReference type="Proteomes" id="UP000177029">
    <property type="component" value="Unassembled WGS sequence"/>
</dbReference>
<reference evidence="1 2" key="1">
    <citation type="journal article" date="2016" name="Nat. Commun.">
        <title>Thousands of microbial genomes shed light on interconnected biogeochemical processes in an aquifer system.</title>
        <authorList>
            <person name="Anantharaman K."/>
            <person name="Brown C.T."/>
            <person name="Hug L.A."/>
            <person name="Sharon I."/>
            <person name="Castelle C.J."/>
            <person name="Probst A.J."/>
            <person name="Thomas B.C."/>
            <person name="Singh A."/>
            <person name="Wilkins M.J."/>
            <person name="Karaoz U."/>
            <person name="Brodie E.L."/>
            <person name="Williams K.H."/>
            <person name="Hubbard S.S."/>
            <person name="Banfield J.F."/>
        </authorList>
    </citation>
    <scope>NUCLEOTIDE SEQUENCE [LARGE SCALE GENOMIC DNA]</scope>
</reference>
<evidence type="ECO:0000313" key="2">
    <source>
        <dbReference type="Proteomes" id="UP000177029"/>
    </source>
</evidence>
<dbReference type="EMBL" id="MGIP01000011">
    <property type="protein sequence ID" value="OGM91282.1"/>
    <property type="molecule type" value="Genomic_DNA"/>
</dbReference>
<proteinExistence type="predicted"/>
<dbReference type="STRING" id="1802555.A2755_02705"/>
<protein>
    <submittedName>
        <fullName evidence="1">Uncharacterized protein</fullName>
    </submittedName>
</protein>
<accession>A0A1F8DS52</accession>
<evidence type="ECO:0000313" key="1">
    <source>
        <dbReference type="EMBL" id="OGM91282.1"/>
    </source>
</evidence>